<dbReference type="InterPro" id="IPR057684">
    <property type="entry name" value="DUF7924"/>
</dbReference>
<feature type="region of interest" description="Disordered" evidence="1">
    <location>
        <begin position="295"/>
        <end position="324"/>
    </location>
</feature>
<proteinExistence type="predicted"/>
<feature type="region of interest" description="Disordered" evidence="1">
    <location>
        <begin position="1"/>
        <end position="46"/>
    </location>
</feature>
<dbReference type="AlphaFoldDB" id="M7SRR0"/>
<feature type="domain" description="DUF7924" evidence="2">
    <location>
        <begin position="124"/>
        <end position="274"/>
    </location>
</feature>
<gene>
    <name evidence="3" type="ORF">UCREL1_3834</name>
</gene>
<feature type="region of interest" description="Disordered" evidence="1">
    <location>
        <begin position="338"/>
        <end position="420"/>
    </location>
</feature>
<dbReference type="OrthoDB" id="5424149at2759"/>
<dbReference type="Pfam" id="PF25545">
    <property type="entry name" value="DUF7924"/>
    <property type="match status" value="1"/>
</dbReference>
<name>M7SRR0_EUTLA</name>
<evidence type="ECO:0000256" key="1">
    <source>
        <dbReference type="SAM" id="MobiDB-lite"/>
    </source>
</evidence>
<evidence type="ECO:0000313" key="3">
    <source>
        <dbReference type="EMBL" id="EMR69154.1"/>
    </source>
</evidence>
<evidence type="ECO:0000259" key="2">
    <source>
        <dbReference type="Pfam" id="PF25545"/>
    </source>
</evidence>
<reference evidence="4" key="1">
    <citation type="journal article" date="2013" name="Genome Announc.">
        <title>Draft genome sequence of the grapevine dieback fungus Eutypa lata UCR-EL1.</title>
        <authorList>
            <person name="Blanco-Ulate B."/>
            <person name="Rolshausen P.E."/>
            <person name="Cantu D."/>
        </authorList>
    </citation>
    <scope>NUCLEOTIDE SEQUENCE [LARGE SCALE GENOMIC DNA]</scope>
    <source>
        <strain evidence="4">UCR-EL1</strain>
    </source>
</reference>
<keyword evidence="4" id="KW-1185">Reference proteome</keyword>
<accession>M7SRR0</accession>
<dbReference type="Proteomes" id="UP000012174">
    <property type="component" value="Unassembled WGS sequence"/>
</dbReference>
<dbReference type="HOGENOM" id="CLU_037975_1_0_1"/>
<dbReference type="KEGG" id="ela:UCREL1_3834"/>
<organism evidence="3 4">
    <name type="scientific">Eutypa lata (strain UCR-EL1)</name>
    <name type="common">Grapevine dieback disease fungus</name>
    <name type="synonym">Eutypa armeniacae</name>
    <dbReference type="NCBI Taxonomy" id="1287681"/>
    <lineage>
        <taxon>Eukaryota</taxon>
        <taxon>Fungi</taxon>
        <taxon>Dikarya</taxon>
        <taxon>Ascomycota</taxon>
        <taxon>Pezizomycotina</taxon>
        <taxon>Sordariomycetes</taxon>
        <taxon>Xylariomycetidae</taxon>
        <taxon>Xylariales</taxon>
        <taxon>Diatrypaceae</taxon>
        <taxon>Eutypa</taxon>
    </lineage>
</organism>
<dbReference type="eggNOG" id="ENOG502RS92">
    <property type="taxonomic scope" value="Eukaryota"/>
</dbReference>
<evidence type="ECO:0000313" key="4">
    <source>
        <dbReference type="Proteomes" id="UP000012174"/>
    </source>
</evidence>
<protein>
    <recommendedName>
        <fullName evidence="2">DUF7924 domain-containing protein</fullName>
    </recommendedName>
</protein>
<sequence>MMADEVFKPHGSRVTTSQETPTDALPNTAASESQLPTEDLVQEAWPPKNLEEIRNRLGESRQSVSPPESVYEDFVDKVSGAANDATMVGQMLPLLKTYPKDNYVMALNQAFTGFPKEAGFNNGLSTPQPDYTEGLRKEEYDPFPVDDYVDGAGAVLYKDNPDSLTLPLLAGEWKRVGKDLEEARLQSAYTGAALVYARNKVLSHIGQPDSPGHAEVTTFTTDGTIMNFFAHYTSKTEYGTLQYHQYPITTALLKNSYRDFKRGRKALRNCQDYARKQSYALKDMVMNHWKHTTPVLPLVEPSGSTSAHAEEEKEEGETSSEPVEQALNSTLPQLANTQEEEIGEGETGSELVEKVHQPPPLDPSKSEPMSLPDKMPSLRHSSPPTPPPTANGTGSNTNKRKSRSQGSPGRSSRQKTTEGG</sequence>
<dbReference type="EMBL" id="KB706127">
    <property type="protein sequence ID" value="EMR69154.1"/>
    <property type="molecule type" value="Genomic_DNA"/>
</dbReference>